<dbReference type="PROSITE" id="PS50216">
    <property type="entry name" value="DHHC"/>
    <property type="match status" value="1"/>
</dbReference>
<dbReference type="Proteomes" id="UP001212152">
    <property type="component" value="Unassembled WGS sequence"/>
</dbReference>
<evidence type="ECO:0000256" key="3">
    <source>
        <dbReference type="ARBA" id="ARBA00022692"/>
    </source>
</evidence>
<dbReference type="GO" id="GO:0019706">
    <property type="term" value="F:protein-cysteine S-palmitoyltransferase activity"/>
    <property type="evidence" value="ECO:0007669"/>
    <property type="project" value="UniProtKB-EC"/>
</dbReference>
<dbReference type="GO" id="GO:0016020">
    <property type="term" value="C:membrane"/>
    <property type="evidence" value="ECO:0007669"/>
    <property type="project" value="UniProtKB-SubCell"/>
</dbReference>
<dbReference type="EMBL" id="JADGJQ010000003">
    <property type="protein sequence ID" value="KAJ3184661.1"/>
    <property type="molecule type" value="Genomic_DNA"/>
</dbReference>
<keyword evidence="8 10" id="KW-0012">Acyltransferase</keyword>
<feature type="transmembrane region" description="Helical" evidence="10">
    <location>
        <begin position="67"/>
        <end position="89"/>
    </location>
</feature>
<dbReference type="Pfam" id="PF01529">
    <property type="entry name" value="DHHC"/>
    <property type="match status" value="1"/>
</dbReference>
<comment type="caution">
    <text evidence="12">The sequence shown here is derived from an EMBL/GenBank/DDBJ whole genome shotgun (WGS) entry which is preliminary data.</text>
</comment>
<dbReference type="EC" id="2.3.1.225" evidence="10"/>
<feature type="transmembrane region" description="Helical" evidence="10">
    <location>
        <begin position="189"/>
        <end position="212"/>
    </location>
</feature>
<keyword evidence="2 10" id="KW-0808">Transferase</keyword>
<evidence type="ECO:0000313" key="13">
    <source>
        <dbReference type="Proteomes" id="UP001212152"/>
    </source>
</evidence>
<feature type="domain" description="Palmitoyltransferase DHHC" evidence="11">
    <location>
        <begin position="143"/>
        <end position="271"/>
    </location>
</feature>
<feature type="transmembrane region" description="Helical" evidence="10">
    <location>
        <begin position="232"/>
        <end position="253"/>
    </location>
</feature>
<dbReference type="AlphaFoldDB" id="A0AAD5XQM4"/>
<comment type="domain">
    <text evidence="10">The DHHC domain is required for palmitoyltransferase activity.</text>
</comment>
<comment type="similarity">
    <text evidence="10">Belongs to the DHHC palmitoyltransferase family.</text>
</comment>
<keyword evidence="7" id="KW-0449">Lipoprotein</keyword>
<evidence type="ECO:0000256" key="6">
    <source>
        <dbReference type="ARBA" id="ARBA00023139"/>
    </source>
</evidence>
<keyword evidence="5 10" id="KW-0472">Membrane</keyword>
<dbReference type="InterPro" id="IPR039859">
    <property type="entry name" value="PFA4/ZDH16/20/ERF2-like"/>
</dbReference>
<protein>
    <recommendedName>
        <fullName evidence="10">Palmitoyltransferase</fullName>
        <ecNumber evidence="10">2.3.1.225</ecNumber>
    </recommendedName>
</protein>
<keyword evidence="13" id="KW-1185">Reference proteome</keyword>
<comment type="catalytic activity">
    <reaction evidence="9 10">
        <text>L-cysteinyl-[protein] + hexadecanoyl-CoA = S-hexadecanoyl-L-cysteinyl-[protein] + CoA</text>
        <dbReference type="Rhea" id="RHEA:36683"/>
        <dbReference type="Rhea" id="RHEA-COMP:10131"/>
        <dbReference type="Rhea" id="RHEA-COMP:11032"/>
        <dbReference type="ChEBI" id="CHEBI:29950"/>
        <dbReference type="ChEBI" id="CHEBI:57287"/>
        <dbReference type="ChEBI" id="CHEBI:57379"/>
        <dbReference type="ChEBI" id="CHEBI:74151"/>
        <dbReference type="EC" id="2.3.1.225"/>
    </reaction>
</comment>
<accession>A0AAD5XQM4</accession>
<evidence type="ECO:0000256" key="8">
    <source>
        <dbReference type="ARBA" id="ARBA00023315"/>
    </source>
</evidence>
<evidence type="ECO:0000256" key="9">
    <source>
        <dbReference type="ARBA" id="ARBA00048048"/>
    </source>
</evidence>
<keyword evidence="6" id="KW-0564">Palmitate</keyword>
<evidence type="ECO:0000256" key="2">
    <source>
        <dbReference type="ARBA" id="ARBA00022679"/>
    </source>
</evidence>
<keyword evidence="3 10" id="KW-0812">Transmembrane</keyword>
<keyword evidence="4 10" id="KW-1133">Transmembrane helix</keyword>
<gene>
    <name evidence="12" type="ORF">HDU87_004064</name>
</gene>
<comment type="subcellular location">
    <subcellularLocation>
        <location evidence="1">Membrane</location>
        <topology evidence="1">Multi-pass membrane protein</topology>
    </subcellularLocation>
</comment>
<proteinExistence type="inferred from homology"/>
<organism evidence="12 13">
    <name type="scientific">Geranomyces variabilis</name>
    <dbReference type="NCBI Taxonomy" id="109894"/>
    <lineage>
        <taxon>Eukaryota</taxon>
        <taxon>Fungi</taxon>
        <taxon>Fungi incertae sedis</taxon>
        <taxon>Chytridiomycota</taxon>
        <taxon>Chytridiomycota incertae sedis</taxon>
        <taxon>Chytridiomycetes</taxon>
        <taxon>Spizellomycetales</taxon>
        <taxon>Powellomycetaceae</taxon>
        <taxon>Geranomyces</taxon>
    </lineage>
</organism>
<reference evidence="12" key="1">
    <citation type="submission" date="2020-05" db="EMBL/GenBank/DDBJ databases">
        <title>Phylogenomic resolution of chytrid fungi.</title>
        <authorList>
            <person name="Stajich J.E."/>
            <person name="Amses K."/>
            <person name="Simmons R."/>
            <person name="Seto K."/>
            <person name="Myers J."/>
            <person name="Bonds A."/>
            <person name="Quandt C.A."/>
            <person name="Barry K."/>
            <person name="Liu P."/>
            <person name="Grigoriev I."/>
            <person name="Longcore J.E."/>
            <person name="James T.Y."/>
        </authorList>
    </citation>
    <scope>NUCLEOTIDE SEQUENCE</scope>
    <source>
        <strain evidence="12">JEL0379</strain>
    </source>
</reference>
<dbReference type="InterPro" id="IPR001594">
    <property type="entry name" value="Palmitoyltrfase_DHHC"/>
</dbReference>
<evidence type="ECO:0000256" key="4">
    <source>
        <dbReference type="ARBA" id="ARBA00022989"/>
    </source>
</evidence>
<evidence type="ECO:0000256" key="5">
    <source>
        <dbReference type="ARBA" id="ARBA00023136"/>
    </source>
</evidence>
<evidence type="ECO:0000313" key="12">
    <source>
        <dbReference type="EMBL" id="KAJ3184661.1"/>
    </source>
</evidence>
<sequence length="313" mass="35394">MRILYRGSLARLEACAAHGFNSFVYLAGPAFILIACALVSLVAYIYFTVNIPYLYPTTSDGDSWTTSTARGASLVWAVYLLVCIAFHYYMAVTVDPGRVPDEWGRGEEEDSMQADDGLLFEALPNDGGGVHSAAAAYEPPISRQRICKKCRRAKPDRAHHCSVCKRCILKMDHHCPWIHNCVGHNNHRYFYLFLIYMFTGCLYYCVVSIRMFRQEILNNGQYKWPHEQARMGFVFSFILAVAMALAMGGFLTWHTWLVATAQTTIEYYNNQVARMVARTTGEVSYDKTKRGSVRKVQTPSLRTRDGGVVGLIF</sequence>
<feature type="transmembrane region" description="Helical" evidence="10">
    <location>
        <begin position="20"/>
        <end position="47"/>
    </location>
</feature>
<evidence type="ECO:0000256" key="1">
    <source>
        <dbReference type="ARBA" id="ARBA00004141"/>
    </source>
</evidence>
<name>A0AAD5XQM4_9FUNG</name>
<evidence type="ECO:0000256" key="7">
    <source>
        <dbReference type="ARBA" id="ARBA00023288"/>
    </source>
</evidence>
<evidence type="ECO:0000256" key="10">
    <source>
        <dbReference type="RuleBase" id="RU079119"/>
    </source>
</evidence>
<evidence type="ECO:0000259" key="11">
    <source>
        <dbReference type="Pfam" id="PF01529"/>
    </source>
</evidence>
<dbReference type="PANTHER" id="PTHR12246">
    <property type="entry name" value="PALMITOYLTRANSFERASE ZDHHC16"/>
    <property type="match status" value="1"/>
</dbReference>